<keyword evidence="2" id="KW-1185">Reference proteome</keyword>
<sequence>METSVQKRLRFQNEVMKWLTELSDDFSSESSSLDFSHLLGPKQATFSAIKFGSESSDAIFSDVFGAPQGQTEKAC</sequence>
<organism evidence="1 2">
    <name type="scientific">Papaver somniferum</name>
    <name type="common">Opium poppy</name>
    <dbReference type="NCBI Taxonomy" id="3469"/>
    <lineage>
        <taxon>Eukaryota</taxon>
        <taxon>Viridiplantae</taxon>
        <taxon>Streptophyta</taxon>
        <taxon>Embryophyta</taxon>
        <taxon>Tracheophyta</taxon>
        <taxon>Spermatophyta</taxon>
        <taxon>Magnoliopsida</taxon>
        <taxon>Ranunculales</taxon>
        <taxon>Papaveraceae</taxon>
        <taxon>Papaveroideae</taxon>
        <taxon>Papaver</taxon>
    </lineage>
</organism>
<evidence type="ECO:0000313" key="2">
    <source>
        <dbReference type="Proteomes" id="UP000316621"/>
    </source>
</evidence>
<reference evidence="1 2" key="1">
    <citation type="journal article" date="2018" name="Science">
        <title>The opium poppy genome and morphinan production.</title>
        <authorList>
            <person name="Guo L."/>
            <person name="Winzer T."/>
            <person name="Yang X."/>
            <person name="Li Y."/>
            <person name="Ning Z."/>
            <person name="He Z."/>
            <person name="Teodor R."/>
            <person name="Lu Y."/>
            <person name="Bowser T.A."/>
            <person name="Graham I.A."/>
            <person name="Ye K."/>
        </authorList>
    </citation>
    <scope>NUCLEOTIDE SEQUENCE [LARGE SCALE GENOMIC DNA]</scope>
    <source>
        <strain evidence="2">cv. HN1</strain>
        <tissue evidence="1">Leaves</tissue>
    </source>
</reference>
<name>A0A4Y7IED7_PAPSO</name>
<gene>
    <name evidence="1" type="ORF">C5167_039366</name>
</gene>
<dbReference type="EMBL" id="CM010715">
    <property type="protein sequence ID" value="RZC46416.1"/>
    <property type="molecule type" value="Genomic_DNA"/>
</dbReference>
<proteinExistence type="predicted"/>
<dbReference type="AlphaFoldDB" id="A0A4Y7IED7"/>
<dbReference type="Gramene" id="RZC46416">
    <property type="protein sequence ID" value="RZC46416"/>
    <property type="gene ID" value="C5167_039366"/>
</dbReference>
<evidence type="ECO:0000313" key="1">
    <source>
        <dbReference type="EMBL" id="RZC46416.1"/>
    </source>
</evidence>
<protein>
    <submittedName>
        <fullName evidence="1">Uncharacterized protein</fullName>
    </submittedName>
</protein>
<dbReference type="Proteomes" id="UP000316621">
    <property type="component" value="Chromosome 1"/>
</dbReference>
<accession>A0A4Y7IED7</accession>